<protein>
    <recommendedName>
        <fullName evidence="3">Sigma-70 family RNA polymerase sigma factor</fullName>
    </recommendedName>
</protein>
<dbReference type="RefSeq" id="WP_080808634.1">
    <property type="nucleotide sequence ID" value="NZ_CP021983.2"/>
</dbReference>
<keyword evidence="2" id="KW-1185">Reference proteome</keyword>
<sequence length="207" mass="24138">MTQFEENQRCQGVSLPFESPPQDVLDHALDEILGKGNPYSYSVLTAIERSLRQNRLSPMVEAYEILNEAYLRGKKQLQAGLVIYNPHAWLKYTGFNVIRERRRKQRARATDPGIVAALVSDQRPGPVQRSILEAEIEALHQAMEQLRDEEPEAAELLYLRTVEGWSWRQIRQWLIRQGRDAPHEVTLRQRGSRAKKRLRNIFHRVMD</sequence>
<evidence type="ECO:0008006" key="3">
    <source>
        <dbReference type="Google" id="ProtNLM"/>
    </source>
</evidence>
<evidence type="ECO:0000313" key="2">
    <source>
        <dbReference type="Proteomes" id="UP000191901"/>
    </source>
</evidence>
<dbReference type="AlphaFoldDB" id="A0A1Z3HP25"/>
<dbReference type="KEGG" id="hhg:XM38_030280"/>
<dbReference type="OrthoDB" id="529563at2"/>
<dbReference type="Proteomes" id="UP000191901">
    <property type="component" value="Chromosome"/>
</dbReference>
<reference evidence="1 2" key="1">
    <citation type="journal article" date="2016" name="Biochim. Biophys. Acta">
        <title>Characterization of red-shifted phycobilisomes isolated from the chlorophyll f-containing cyanobacterium Halomicronema hongdechloris.</title>
        <authorList>
            <person name="Li Y."/>
            <person name="Lin Y."/>
            <person name="Garvey C.J."/>
            <person name="Birch D."/>
            <person name="Corkery R.W."/>
            <person name="Loughlin P.C."/>
            <person name="Scheer H."/>
            <person name="Willows R.D."/>
            <person name="Chen M."/>
        </authorList>
    </citation>
    <scope>NUCLEOTIDE SEQUENCE [LARGE SCALE GENOMIC DNA]</scope>
    <source>
        <strain evidence="1 2">C2206</strain>
    </source>
</reference>
<dbReference type="InterPro" id="IPR036388">
    <property type="entry name" value="WH-like_DNA-bd_sf"/>
</dbReference>
<name>A0A1Z3HP25_9CYAN</name>
<gene>
    <name evidence="1" type="ORF">XM38_030280</name>
</gene>
<dbReference type="STRING" id="1641165.XM38_10420"/>
<dbReference type="Gene3D" id="1.10.10.10">
    <property type="entry name" value="Winged helix-like DNA-binding domain superfamily/Winged helix DNA-binding domain"/>
    <property type="match status" value="1"/>
</dbReference>
<dbReference type="EMBL" id="CP021983">
    <property type="protein sequence ID" value="ASC72074.1"/>
    <property type="molecule type" value="Genomic_DNA"/>
</dbReference>
<proteinExistence type="predicted"/>
<organism evidence="1 2">
    <name type="scientific">Halomicronema hongdechloris C2206</name>
    <dbReference type="NCBI Taxonomy" id="1641165"/>
    <lineage>
        <taxon>Bacteria</taxon>
        <taxon>Bacillati</taxon>
        <taxon>Cyanobacteriota</taxon>
        <taxon>Cyanophyceae</taxon>
        <taxon>Nodosilineales</taxon>
        <taxon>Nodosilineaceae</taxon>
        <taxon>Halomicronema</taxon>
    </lineage>
</organism>
<accession>A0A1Z3HP25</accession>
<evidence type="ECO:0000313" key="1">
    <source>
        <dbReference type="EMBL" id="ASC72074.1"/>
    </source>
</evidence>